<organism evidence="2 3">
    <name type="scientific">Variovorax defluvii</name>
    <dbReference type="NCBI Taxonomy" id="913761"/>
    <lineage>
        <taxon>Bacteria</taxon>
        <taxon>Pseudomonadati</taxon>
        <taxon>Pseudomonadota</taxon>
        <taxon>Betaproteobacteria</taxon>
        <taxon>Burkholderiales</taxon>
        <taxon>Comamonadaceae</taxon>
        <taxon>Variovorax</taxon>
    </lineage>
</organism>
<sequence>MPDKNPNSRDRSPQRQTVSAGRGGDRKVKASSIQANLASDNGPEITPPLSDAELVQLRVRVIALENIVIALLAQAPERHLELAREMAVYISPRQGFTPHPMTVHAAAEMNSLVRRADAFRTGEQAGWDGAKTE</sequence>
<proteinExistence type="predicted"/>
<feature type="region of interest" description="Disordered" evidence="1">
    <location>
        <begin position="1"/>
        <end position="48"/>
    </location>
</feature>
<dbReference type="RefSeq" id="WP_345541113.1">
    <property type="nucleotide sequence ID" value="NZ_BAABGJ010000080.1"/>
</dbReference>
<keyword evidence="3" id="KW-1185">Reference proteome</keyword>
<protein>
    <submittedName>
        <fullName evidence="2">Uncharacterized protein</fullName>
    </submittedName>
</protein>
<feature type="compositionally biased region" description="Basic and acidic residues" evidence="1">
    <location>
        <begin position="1"/>
        <end position="13"/>
    </location>
</feature>
<evidence type="ECO:0000313" key="2">
    <source>
        <dbReference type="EMBL" id="GAA4355571.1"/>
    </source>
</evidence>
<comment type="caution">
    <text evidence="2">The sequence shown here is derived from an EMBL/GenBank/DDBJ whole genome shotgun (WGS) entry which is preliminary data.</text>
</comment>
<gene>
    <name evidence="2" type="ORF">GCM10023165_47860</name>
</gene>
<accession>A0ABP8ICA6</accession>
<name>A0ABP8ICA6_9BURK</name>
<evidence type="ECO:0000256" key="1">
    <source>
        <dbReference type="SAM" id="MobiDB-lite"/>
    </source>
</evidence>
<evidence type="ECO:0000313" key="3">
    <source>
        <dbReference type="Proteomes" id="UP001500975"/>
    </source>
</evidence>
<reference evidence="3" key="1">
    <citation type="journal article" date="2019" name="Int. J. Syst. Evol. Microbiol.">
        <title>The Global Catalogue of Microorganisms (GCM) 10K type strain sequencing project: providing services to taxonomists for standard genome sequencing and annotation.</title>
        <authorList>
            <consortium name="The Broad Institute Genomics Platform"/>
            <consortium name="The Broad Institute Genome Sequencing Center for Infectious Disease"/>
            <person name="Wu L."/>
            <person name="Ma J."/>
        </authorList>
    </citation>
    <scope>NUCLEOTIDE SEQUENCE [LARGE SCALE GENOMIC DNA]</scope>
    <source>
        <strain evidence="3">JCM 17804</strain>
    </source>
</reference>
<dbReference type="Proteomes" id="UP001500975">
    <property type="component" value="Unassembled WGS sequence"/>
</dbReference>
<dbReference type="EMBL" id="BAABGJ010000080">
    <property type="protein sequence ID" value="GAA4355571.1"/>
    <property type="molecule type" value="Genomic_DNA"/>
</dbReference>